<dbReference type="AlphaFoldDB" id="A0A1Y2GXN1"/>
<feature type="non-terminal residue" evidence="6">
    <location>
        <position position="1"/>
    </location>
</feature>
<gene>
    <name evidence="6" type="ORF">BCR41DRAFT_295955</name>
</gene>
<dbReference type="InParanoid" id="A0A1Y2GXN1"/>
<comment type="subcellular location">
    <subcellularLocation>
        <location evidence="1">Nucleus</location>
    </subcellularLocation>
</comment>
<evidence type="ECO:0000256" key="4">
    <source>
        <dbReference type="SAM" id="MobiDB-lite"/>
    </source>
</evidence>
<dbReference type="RefSeq" id="XP_021883347.1">
    <property type="nucleotide sequence ID" value="XM_022020425.1"/>
</dbReference>
<dbReference type="InterPro" id="IPR033316">
    <property type="entry name" value="RBBP8-like"/>
</dbReference>
<dbReference type="STRING" id="64571.A0A1Y2GXN1"/>
<dbReference type="PANTHER" id="PTHR15107">
    <property type="entry name" value="RETINOBLASTOMA BINDING PROTEIN 8"/>
    <property type="match status" value="1"/>
</dbReference>
<dbReference type="OrthoDB" id="5801062at2759"/>
<dbReference type="Proteomes" id="UP000193648">
    <property type="component" value="Unassembled WGS sequence"/>
</dbReference>
<dbReference type="GO" id="GO:0010792">
    <property type="term" value="P:DNA double-strand break processing involved in repair via single-strand annealing"/>
    <property type="evidence" value="ECO:0007669"/>
    <property type="project" value="TreeGrafter"/>
</dbReference>
<evidence type="ECO:0000256" key="2">
    <source>
        <dbReference type="ARBA" id="ARBA00022763"/>
    </source>
</evidence>
<evidence type="ECO:0000256" key="1">
    <source>
        <dbReference type="ARBA" id="ARBA00004123"/>
    </source>
</evidence>
<sequence length="109" mass="13228">RRKDKRKQMHGHDCACCRRFYELTGPLPLPDGYNTFFTPAPRPGEKEVWEKTAEERLQDRIQQISRHRVHHESPMTPPGFWDTDFPLTPDRLEWDRIADERRDRKKQRM</sequence>
<dbReference type="GO" id="GO:0003684">
    <property type="term" value="F:damaged DNA binding"/>
    <property type="evidence" value="ECO:0007669"/>
    <property type="project" value="TreeGrafter"/>
</dbReference>
<keyword evidence="2" id="KW-0227">DNA damage</keyword>
<dbReference type="EMBL" id="MCFF01000010">
    <property type="protein sequence ID" value="ORZ22793.1"/>
    <property type="molecule type" value="Genomic_DNA"/>
</dbReference>
<accession>A0A1Y2GXN1</accession>
<keyword evidence="6" id="KW-0255">Endonuclease</keyword>
<keyword evidence="7" id="KW-1185">Reference proteome</keyword>
<organism evidence="6 7">
    <name type="scientific">Lobosporangium transversale</name>
    <dbReference type="NCBI Taxonomy" id="64571"/>
    <lineage>
        <taxon>Eukaryota</taxon>
        <taxon>Fungi</taxon>
        <taxon>Fungi incertae sedis</taxon>
        <taxon>Mucoromycota</taxon>
        <taxon>Mortierellomycotina</taxon>
        <taxon>Mortierellomycetes</taxon>
        <taxon>Mortierellales</taxon>
        <taxon>Mortierellaceae</taxon>
        <taxon>Lobosporangium</taxon>
    </lineage>
</organism>
<proteinExistence type="predicted"/>
<dbReference type="GeneID" id="33562269"/>
<evidence type="ECO:0000259" key="5">
    <source>
        <dbReference type="Pfam" id="PF08573"/>
    </source>
</evidence>
<dbReference type="PANTHER" id="PTHR15107:SF0">
    <property type="entry name" value="DNA ENDONUCLEASE ACTIVATOR CTP1 C-TERMINAL DOMAIN-CONTAINING PROTEIN"/>
    <property type="match status" value="1"/>
</dbReference>
<comment type="caution">
    <text evidence="6">The sequence shown here is derived from an EMBL/GenBank/DDBJ whole genome shotgun (WGS) entry which is preliminary data.</text>
</comment>
<evidence type="ECO:0000313" key="6">
    <source>
        <dbReference type="EMBL" id="ORZ22793.1"/>
    </source>
</evidence>
<name>A0A1Y2GXN1_9FUNG</name>
<dbReference type="GO" id="GO:0005634">
    <property type="term" value="C:nucleus"/>
    <property type="evidence" value="ECO:0007669"/>
    <property type="project" value="UniProtKB-SubCell"/>
</dbReference>
<protein>
    <submittedName>
        <fullName evidence="6">DNA repair protein endonuclease SAE2/CtIP C-terminus-domain-containing protein</fullName>
    </submittedName>
</protein>
<evidence type="ECO:0000313" key="7">
    <source>
        <dbReference type="Proteomes" id="UP000193648"/>
    </source>
</evidence>
<evidence type="ECO:0000256" key="3">
    <source>
        <dbReference type="ARBA" id="ARBA00023242"/>
    </source>
</evidence>
<dbReference type="InterPro" id="IPR013882">
    <property type="entry name" value="Ctp1_C"/>
</dbReference>
<keyword evidence="6" id="KW-0540">Nuclease</keyword>
<keyword evidence="6" id="KW-0378">Hydrolase</keyword>
<dbReference type="GO" id="GO:0004519">
    <property type="term" value="F:endonuclease activity"/>
    <property type="evidence" value="ECO:0007669"/>
    <property type="project" value="UniProtKB-KW"/>
</dbReference>
<dbReference type="Pfam" id="PF08573">
    <property type="entry name" value="SAE2"/>
    <property type="match status" value="1"/>
</dbReference>
<feature type="non-terminal residue" evidence="6">
    <location>
        <position position="109"/>
    </location>
</feature>
<feature type="region of interest" description="Disordered" evidence="4">
    <location>
        <begin position="65"/>
        <end position="84"/>
    </location>
</feature>
<feature type="domain" description="DNA endonuclease activator Ctp1 C-terminal" evidence="5">
    <location>
        <begin position="1"/>
        <end position="88"/>
    </location>
</feature>
<reference evidence="6 7" key="1">
    <citation type="submission" date="2016-07" db="EMBL/GenBank/DDBJ databases">
        <title>Pervasive Adenine N6-methylation of Active Genes in Fungi.</title>
        <authorList>
            <consortium name="DOE Joint Genome Institute"/>
            <person name="Mondo S.J."/>
            <person name="Dannebaum R.O."/>
            <person name="Kuo R.C."/>
            <person name="Labutti K."/>
            <person name="Haridas S."/>
            <person name="Kuo A."/>
            <person name="Salamov A."/>
            <person name="Ahrendt S.R."/>
            <person name="Lipzen A."/>
            <person name="Sullivan W."/>
            <person name="Andreopoulos W.B."/>
            <person name="Clum A."/>
            <person name="Lindquist E."/>
            <person name="Daum C."/>
            <person name="Ramamoorthy G.K."/>
            <person name="Gryganskyi A."/>
            <person name="Culley D."/>
            <person name="Magnuson J.K."/>
            <person name="James T.Y."/>
            <person name="O'Malley M.A."/>
            <person name="Stajich J.E."/>
            <person name="Spatafora J.W."/>
            <person name="Visel A."/>
            <person name="Grigoriev I.V."/>
        </authorList>
    </citation>
    <scope>NUCLEOTIDE SEQUENCE [LARGE SCALE GENOMIC DNA]</scope>
    <source>
        <strain evidence="6 7">NRRL 3116</strain>
    </source>
</reference>
<keyword evidence="3" id="KW-0539">Nucleus</keyword>